<dbReference type="AlphaFoldDB" id="A0A381WRY1"/>
<accession>A0A381WRY1</accession>
<comment type="cofactor">
    <cofactor evidence="1">
        <name>FAD</name>
        <dbReference type="ChEBI" id="CHEBI:57692"/>
    </cofactor>
</comment>
<dbReference type="InterPro" id="IPR050315">
    <property type="entry name" value="FAD-oxidoreductase_2"/>
</dbReference>
<keyword evidence="3" id="KW-0274">FAD</keyword>
<dbReference type="GO" id="GO:0016491">
    <property type="term" value="F:oxidoreductase activity"/>
    <property type="evidence" value="ECO:0007669"/>
    <property type="project" value="UniProtKB-KW"/>
</dbReference>
<feature type="non-terminal residue" evidence="6">
    <location>
        <position position="557"/>
    </location>
</feature>
<keyword evidence="4" id="KW-0560">Oxidoreductase</keyword>
<dbReference type="EMBL" id="UINC01012530">
    <property type="protein sequence ID" value="SVA54673.1"/>
    <property type="molecule type" value="Genomic_DNA"/>
</dbReference>
<dbReference type="SUPFAM" id="SSF51905">
    <property type="entry name" value="FAD/NAD(P)-binding domain"/>
    <property type="match status" value="1"/>
</dbReference>
<evidence type="ECO:0000313" key="6">
    <source>
        <dbReference type="EMBL" id="SVA54673.1"/>
    </source>
</evidence>
<name>A0A381WRY1_9ZZZZ</name>
<feature type="domain" description="FAD-dependent oxidoreductase 2 FAD-binding" evidence="5">
    <location>
        <begin position="9"/>
        <end position="549"/>
    </location>
</feature>
<reference evidence="6" key="1">
    <citation type="submission" date="2018-05" db="EMBL/GenBank/DDBJ databases">
        <authorList>
            <person name="Lanie J.A."/>
            <person name="Ng W.-L."/>
            <person name="Kazmierczak K.M."/>
            <person name="Andrzejewski T.M."/>
            <person name="Davidsen T.M."/>
            <person name="Wayne K.J."/>
            <person name="Tettelin H."/>
            <person name="Glass J.I."/>
            <person name="Rusch D."/>
            <person name="Podicherti R."/>
            <person name="Tsui H.-C.T."/>
            <person name="Winkler M.E."/>
        </authorList>
    </citation>
    <scope>NUCLEOTIDE SEQUENCE</scope>
</reference>
<dbReference type="GO" id="GO:0008202">
    <property type="term" value="P:steroid metabolic process"/>
    <property type="evidence" value="ECO:0007669"/>
    <property type="project" value="UniProtKB-ARBA"/>
</dbReference>
<sequence length="557" mass="61927">MKEFDKKVDVLVVGTGCGGLTAALTASISGSAEVLVIEKNELIGGTSATSGGVIWIPDNHHSRSLNIEDSQAEAKEYLKATIPEEEFNEPLIDAYLAQGPEMVSFLEENTDVRYTILEHYPDYFQDAPGVKQGYRSLEPLPVSGATLGNDVDNLHPSGPQTIMFGRYGVNFQESHAFTTQSPGWLFLFIKTFLTYWLDLPWRIKRKRSRRLCFGAASITRLISSLKKRGVKIWRTTEFLEFITQEERVIGAIIKKDGKLLRVKASRGIVIASGGFGQNQEMREEYLPKPTNKDWGCEPATNTGGPIKAAETIGAQLKFMNKAWWVTTVKAPDEDFPRLSEVEKSLPGNYTVNMSGRRFANESQNYLTFMLEVLEKQKLGESCSPMYMIFDSDHRKKYPVGPLMPGKFFPDFLIKMIHRTWFNGDFLTSANSIDELAEKTGIDKKGLKDTISRVNEFSETGKDLDFQRGDNERDRFSGDPAFINPCLGPVKQAPFYAMRIDPGEFATCGGMSINEKGQVLDNKNKIIEGLYATGNATPALLTTYPGAGATIGPAMTFG</sequence>
<dbReference type="InterPro" id="IPR003953">
    <property type="entry name" value="FAD-dep_OxRdtase_2_FAD-bd"/>
</dbReference>
<dbReference type="Gene3D" id="3.50.50.60">
    <property type="entry name" value="FAD/NAD(P)-binding domain"/>
    <property type="match status" value="2"/>
</dbReference>
<evidence type="ECO:0000256" key="2">
    <source>
        <dbReference type="ARBA" id="ARBA00022630"/>
    </source>
</evidence>
<evidence type="ECO:0000259" key="5">
    <source>
        <dbReference type="Pfam" id="PF00890"/>
    </source>
</evidence>
<keyword evidence="2" id="KW-0285">Flavoprotein</keyword>
<proteinExistence type="predicted"/>
<dbReference type="InterPro" id="IPR027477">
    <property type="entry name" value="Succ_DH/fumarate_Rdtase_cat_sf"/>
</dbReference>
<dbReference type="Pfam" id="PF00890">
    <property type="entry name" value="FAD_binding_2"/>
    <property type="match status" value="1"/>
</dbReference>
<gene>
    <name evidence="6" type="ORF">METZ01_LOCUS107527</name>
</gene>
<dbReference type="PANTHER" id="PTHR43400">
    <property type="entry name" value="FUMARATE REDUCTASE"/>
    <property type="match status" value="1"/>
</dbReference>
<dbReference type="SUPFAM" id="SSF56425">
    <property type="entry name" value="Succinate dehydrogenase/fumarate reductase flavoprotein, catalytic domain"/>
    <property type="match status" value="1"/>
</dbReference>
<dbReference type="PANTHER" id="PTHR43400:SF10">
    <property type="entry name" value="3-OXOSTEROID 1-DEHYDROGENASE"/>
    <property type="match status" value="1"/>
</dbReference>
<evidence type="ECO:0000256" key="4">
    <source>
        <dbReference type="ARBA" id="ARBA00023002"/>
    </source>
</evidence>
<evidence type="ECO:0000256" key="3">
    <source>
        <dbReference type="ARBA" id="ARBA00022827"/>
    </source>
</evidence>
<organism evidence="6">
    <name type="scientific">marine metagenome</name>
    <dbReference type="NCBI Taxonomy" id="408172"/>
    <lineage>
        <taxon>unclassified sequences</taxon>
        <taxon>metagenomes</taxon>
        <taxon>ecological metagenomes</taxon>
    </lineage>
</organism>
<evidence type="ECO:0000256" key="1">
    <source>
        <dbReference type="ARBA" id="ARBA00001974"/>
    </source>
</evidence>
<protein>
    <recommendedName>
        <fullName evidence="5">FAD-dependent oxidoreductase 2 FAD-binding domain-containing protein</fullName>
    </recommendedName>
</protein>
<dbReference type="InterPro" id="IPR036188">
    <property type="entry name" value="FAD/NAD-bd_sf"/>
</dbReference>